<keyword evidence="3" id="KW-1185">Reference proteome</keyword>
<organism evidence="2 3">
    <name type="scientific">Pleurodeles waltl</name>
    <name type="common">Iberian ribbed newt</name>
    <dbReference type="NCBI Taxonomy" id="8319"/>
    <lineage>
        <taxon>Eukaryota</taxon>
        <taxon>Metazoa</taxon>
        <taxon>Chordata</taxon>
        <taxon>Craniata</taxon>
        <taxon>Vertebrata</taxon>
        <taxon>Euteleostomi</taxon>
        <taxon>Amphibia</taxon>
        <taxon>Batrachia</taxon>
        <taxon>Caudata</taxon>
        <taxon>Salamandroidea</taxon>
        <taxon>Salamandridae</taxon>
        <taxon>Pleurodelinae</taxon>
        <taxon>Pleurodeles</taxon>
    </lineage>
</organism>
<gene>
    <name evidence="2" type="ORF">NDU88_009406</name>
</gene>
<protein>
    <submittedName>
        <fullName evidence="2">Uncharacterized protein</fullName>
    </submittedName>
</protein>
<accession>A0AAV7P3V3</accession>
<reference evidence="2" key="1">
    <citation type="journal article" date="2022" name="bioRxiv">
        <title>Sequencing and chromosome-scale assembly of the giantPleurodeles waltlgenome.</title>
        <authorList>
            <person name="Brown T."/>
            <person name="Elewa A."/>
            <person name="Iarovenko S."/>
            <person name="Subramanian E."/>
            <person name="Araus A.J."/>
            <person name="Petzold A."/>
            <person name="Susuki M."/>
            <person name="Suzuki K.-i.T."/>
            <person name="Hayashi T."/>
            <person name="Toyoda A."/>
            <person name="Oliveira C."/>
            <person name="Osipova E."/>
            <person name="Leigh N.D."/>
            <person name="Simon A."/>
            <person name="Yun M.H."/>
        </authorList>
    </citation>
    <scope>NUCLEOTIDE SEQUENCE</scope>
    <source>
        <strain evidence="2">20211129_DDA</strain>
        <tissue evidence="2">Liver</tissue>
    </source>
</reference>
<dbReference type="EMBL" id="JANPWB010000012">
    <property type="protein sequence ID" value="KAJ1121293.1"/>
    <property type="molecule type" value="Genomic_DNA"/>
</dbReference>
<feature type="compositionally biased region" description="Basic residues" evidence="1">
    <location>
        <begin position="26"/>
        <end position="35"/>
    </location>
</feature>
<sequence length="66" mass="7229">MCLVPTSSALIPSTPVRTANQGLISRGRRHPGAHTRHTDTQGWHRLSCAMKLTDCRLPSPPRGQSQ</sequence>
<comment type="caution">
    <text evidence="2">The sequence shown here is derived from an EMBL/GenBank/DDBJ whole genome shotgun (WGS) entry which is preliminary data.</text>
</comment>
<evidence type="ECO:0000313" key="3">
    <source>
        <dbReference type="Proteomes" id="UP001066276"/>
    </source>
</evidence>
<evidence type="ECO:0000313" key="2">
    <source>
        <dbReference type="EMBL" id="KAJ1121293.1"/>
    </source>
</evidence>
<dbReference type="Proteomes" id="UP001066276">
    <property type="component" value="Chromosome 8"/>
</dbReference>
<dbReference type="AlphaFoldDB" id="A0AAV7P3V3"/>
<evidence type="ECO:0000256" key="1">
    <source>
        <dbReference type="SAM" id="MobiDB-lite"/>
    </source>
</evidence>
<feature type="region of interest" description="Disordered" evidence="1">
    <location>
        <begin position="16"/>
        <end position="42"/>
    </location>
</feature>
<name>A0AAV7P3V3_PLEWA</name>
<proteinExistence type="predicted"/>